<evidence type="ECO:0008006" key="6">
    <source>
        <dbReference type="Google" id="ProtNLM"/>
    </source>
</evidence>
<accession>A0AAP0IQV6</accession>
<keyword evidence="3" id="KW-0808">Transferase</keyword>
<dbReference type="AlphaFoldDB" id="A0AAP0IQV6"/>
<organism evidence="4 5">
    <name type="scientific">Stephania cephalantha</name>
    <dbReference type="NCBI Taxonomy" id="152367"/>
    <lineage>
        <taxon>Eukaryota</taxon>
        <taxon>Viridiplantae</taxon>
        <taxon>Streptophyta</taxon>
        <taxon>Embryophyta</taxon>
        <taxon>Tracheophyta</taxon>
        <taxon>Spermatophyta</taxon>
        <taxon>Magnoliopsida</taxon>
        <taxon>Ranunculales</taxon>
        <taxon>Menispermaceae</taxon>
        <taxon>Menispermoideae</taxon>
        <taxon>Cissampelideae</taxon>
        <taxon>Stephania</taxon>
    </lineage>
</organism>
<reference evidence="4 5" key="1">
    <citation type="submission" date="2024-01" db="EMBL/GenBank/DDBJ databases">
        <title>Genome assemblies of Stephania.</title>
        <authorList>
            <person name="Yang L."/>
        </authorList>
    </citation>
    <scope>NUCLEOTIDE SEQUENCE [LARGE SCALE GENOMIC DNA]</scope>
    <source>
        <strain evidence="4">JXDWG</strain>
        <tissue evidence="4">Leaf</tissue>
    </source>
</reference>
<dbReference type="Proteomes" id="UP001419268">
    <property type="component" value="Unassembled WGS sequence"/>
</dbReference>
<gene>
    <name evidence="4" type="ORF">Scep_017135</name>
</gene>
<dbReference type="EMBL" id="JBBNAG010000007">
    <property type="protein sequence ID" value="KAK9119042.1"/>
    <property type="molecule type" value="Genomic_DNA"/>
</dbReference>
<dbReference type="CDD" id="cd03784">
    <property type="entry name" value="GT1_Gtf-like"/>
    <property type="match status" value="1"/>
</dbReference>
<evidence type="ECO:0000256" key="2">
    <source>
        <dbReference type="ARBA" id="ARBA00022676"/>
    </source>
</evidence>
<keyword evidence="5" id="KW-1185">Reference proteome</keyword>
<name>A0AAP0IQV6_9MAGN</name>
<protein>
    <recommendedName>
        <fullName evidence="6">UDP-glycosyltransferase</fullName>
    </recommendedName>
</protein>
<sequence length="363" mass="39271">MSNSSEVLRLRPHIALLPSAGMGHLTPLLRLAASLVNHNCQLTLITTHPTVSLAETRLISQFLSSFPYITTNEFHLLPLNEQSIANEDPFFLQFEAISRSAHLLSPLLSTASPPLSALITDISLASAVTPITADLHLSNFVLFTGSASMLSLCAHFPFISTTTQDSILIPGLPQPLLKSMLPPPLHDRSSLFAAQFTANGRELVESNGIIINTFDGIEGNTLKALNEGEVVKGLPPVIPIGPLIPCDQFERSRVILNVAPPTPMASWLDEQEEGSVVYVNFGSRTAMSREQMRELGEGLVRSGHKFLWVVKGKKVDREDEEAVGEVVGGGQGIEEAVAEGRGVVVKEWVDQNWVLGHRAVGGL</sequence>
<evidence type="ECO:0000256" key="3">
    <source>
        <dbReference type="ARBA" id="ARBA00022679"/>
    </source>
</evidence>
<comment type="similarity">
    <text evidence="1">Belongs to the UDP-glycosyltransferase family.</text>
</comment>
<comment type="caution">
    <text evidence="4">The sequence shown here is derived from an EMBL/GenBank/DDBJ whole genome shotgun (WGS) entry which is preliminary data.</text>
</comment>
<proteinExistence type="inferred from homology"/>
<dbReference type="PANTHER" id="PTHR48048">
    <property type="entry name" value="GLYCOSYLTRANSFERASE"/>
    <property type="match status" value="1"/>
</dbReference>
<evidence type="ECO:0000313" key="5">
    <source>
        <dbReference type="Proteomes" id="UP001419268"/>
    </source>
</evidence>
<dbReference type="PANTHER" id="PTHR48048:SF76">
    <property type="entry name" value="UDP-GLYCOSYLTRANSFERASE 708D1-LIKE"/>
    <property type="match status" value="1"/>
</dbReference>
<dbReference type="GO" id="GO:0035251">
    <property type="term" value="F:UDP-glucosyltransferase activity"/>
    <property type="evidence" value="ECO:0007669"/>
    <property type="project" value="InterPro"/>
</dbReference>
<evidence type="ECO:0000313" key="4">
    <source>
        <dbReference type="EMBL" id="KAK9119042.1"/>
    </source>
</evidence>
<dbReference type="Gene3D" id="3.40.50.2000">
    <property type="entry name" value="Glycogen Phosphorylase B"/>
    <property type="match status" value="2"/>
</dbReference>
<dbReference type="InterPro" id="IPR050481">
    <property type="entry name" value="UDP-glycosyltransf_plant"/>
</dbReference>
<evidence type="ECO:0000256" key="1">
    <source>
        <dbReference type="ARBA" id="ARBA00009995"/>
    </source>
</evidence>
<keyword evidence="2" id="KW-0328">Glycosyltransferase</keyword>
<dbReference type="SUPFAM" id="SSF53756">
    <property type="entry name" value="UDP-Glycosyltransferase/glycogen phosphorylase"/>
    <property type="match status" value="1"/>
</dbReference>
<dbReference type="InterPro" id="IPR002213">
    <property type="entry name" value="UDP_glucos_trans"/>
</dbReference>